<name>A0ABR9E2T3_9GAMM</name>
<evidence type="ECO:0000313" key="2">
    <source>
        <dbReference type="Proteomes" id="UP000648482"/>
    </source>
</evidence>
<sequence>MFWAGAVLRLPMKQRRADCVVMIQRGGRVGFFALVECYK</sequence>
<accession>A0ABR9E2T3</accession>
<evidence type="ECO:0000313" key="1">
    <source>
        <dbReference type="EMBL" id="MBE0360916.1"/>
    </source>
</evidence>
<organism evidence="1 2">
    <name type="scientific">Pseudoalteromonas aliena SW19</name>
    <dbReference type="NCBI Taxonomy" id="1314866"/>
    <lineage>
        <taxon>Bacteria</taxon>
        <taxon>Pseudomonadati</taxon>
        <taxon>Pseudomonadota</taxon>
        <taxon>Gammaproteobacteria</taxon>
        <taxon>Alteromonadales</taxon>
        <taxon>Pseudoalteromonadaceae</taxon>
        <taxon>Pseudoalteromonas</taxon>
    </lineage>
</organism>
<protein>
    <submittedName>
        <fullName evidence="1">Uncharacterized protein</fullName>
    </submittedName>
</protein>
<comment type="caution">
    <text evidence="1">The sequence shown here is derived from an EMBL/GenBank/DDBJ whole genome shotgun (WGS) entry which is preliminary data.</text>
</comment>
<gene>
    <name evidence="1" type="ORF">PALI_a2988</name>
</gene>
<dbReference type="EMBL" id="AQGU01000028">
    <property type="protein sequence ID" value="MBE0360916.1"/>
    <property type="molecule type" value="Genomic_DNA"/>
</dbReference>
<proteinExistence type="predicted"/>
<dbReference type="Proteomes" id="UP000648482">
    <property type="component" value="Unassembled WGS sequence"/>
</dbReference>
<keyword evidence="2" id="KW-1185">Reference proteome</keyword>
<reference evidence="1 2" key="1">
    <citation type="submission" date="2015-06" db="EMBL/GenBank/DDBJ databases">
        <title>Genome sequence of Pseudoalteromonas aliena.</title>
        <authorList>
            <person name="Xie B.-B."/>
            <person name="Rong J.-C."/>
            <person name="Qin Q.-L."/>
            <person name="Zhang Y.-Z."/>
        </authorList>
    </citation>
    <scope>NUCLEOTIDE SEQUENCE [LARGE SCALE GENOMIC DNA]</scope>
    <source>
        <strain evidence="1 2">SW19</strain>
    </source>
</reference>